<evidence type="ECO:0000256" key="1">
    <source>
        <dbReference type="ARBA" id="ARBA00006739"/>
    </source>
</evidence>
<protein>
    <submittedName>
        <fullName evidence="6">Glycosyltransferase</fullName>
        <ecNumber evidence="6">2.4.-.-</ecNumber>
    </submittedName>
</protein>
<keyword evidence="4" id="KW-0812">Transmembrane</keyword>
<dbReference type="Pfam" id="PF00535">
    <property type="entry name" value="Glycos_transf_2"/>
    <property type="match status" value="1"/>
</dbReference>
<comment type="caution">
    <text evidence="6">The sequence shown here is derived from an EMBL/GenBank/DDBJ whole genome shotgun (WGS) entry which is preliminary data.</text>
</comment>
<proteinExistence type="inferred from homology"/>
<dbReference type="PANTHER" id="PTHR43685">
    <property type="entry name" value="GLYCOSYLTRANSFERASE"/>
    <property type="match status" value="1"/>
</dbReference>
<feature type="domain" description="Glycosyltransferase 2-like" evidence="5">
    <location>
        <begin position="7"/>
        <end position="150"/>
    </location>
</feature>
<evidence type="ECO:0000313" key="7">
    <source>
        <dbReference type="Proteomes" id="UP000823891"/>
    </source>
</evidence>
<dbReference type="PANTHER" id="PTHR43685:SF5">
    <property type="entry name" value="GLYCOSYLTRANSFERASE EPSE-RELATED"/>
    <property type="match status" value="1"/>
</dbReference>
<keyword evidence="3 6" id="KW-0808">Transferase</keyword>
<gene>
    <name evidence="6" type="ORF">H9761_17660</name>
</gene>
<reference evidence="6" key="2">
    <citation type="submission" date="2021-04" db="EMBL/GenBank/DDBJ databases">
        <authorList>
            <person name="Gilroy R."/>
        </authorList>
    </citation>
    <scope>NUCLEOTIDE SEQUENCE</scope>
    <source>
        <strain evidence="6">USAMLcec2-132</strain>
    </source>
</reference>
<sequence length="301" mass="35300">MSNILVTVVMGVYNQHNKEQLEEAVRSILAQTMKSWELIICDDGSDSEAARNLRDYENRDPRIRVIRHSQNRGLAATLNTCIAQARGKYIARMDADDISRPQRLEQQYRFLETHIQYAFVGCNADLIDKDGVWGMRRMPEKPERKDFLPYSPFIHPSVMVRREVYLMSGGYYVSRETWRCEDYELFMRLYAEGYQGYNMQERLFCYREDKASYERRRFRYRLDEARIRRRNFKNLGMAGPVAWFYIIRPVAAGLLPISVLMYIKQRQVKKEVASVESFHTTKQTESLPQAAETDARAAGGL</sequence>
<dbReference type="Proteomes" id="UP000823891">
    <property type="component" value="Unassembled WGS sequence"/>
</dbReference>
<dbReference type="EC" id="2.4.-.-" evidence="6"/>
<evidence type="ECO:0000256" key="4">
    <source>
        <dbReference type="SAM" id="Phobius"/>
    </source>
</evidence>
<dbReference type="SUPFAM" id="SSF53448">
    <property type="entry name" value="Nucleotide-diphospho-sugar transferases"/>
    <property type="match status" value="1"/>
</dbReference>
<dbReference type="InterPro" id="IPR029044">
    <property type="entry name" value="Nucleotide-diphossugar_trans"/>
</dbReference>
<evidence type="ECO:0000313" key="6">
    <source>
        <dbReference type="EMBL" id="HJC25494.1"/>
    </source>
</evidence>
<feature type="transmembrane region" description="Helical" evidence="4">
    <location>
        <begin position="242"/>
        <end position="263"/>
    </location>
</feature>
<evidence type="ECO:0000256" key="3">
    <source>
        <dbReference type="ARBA" id="ARBA00022679"/>
    </source>
</evidence>
<dbReference type="AlphaFoldDB" id="A0A9D2NJG1"/>
<accession>A0A9D2NJG1</accession>
<evidence type="ECO:0000256" key="2">
    <source>
        <dbReference type="ARBA" id="ARBA00022676"/>
    </source>
</evidence>
<dbReference type="InterPro" id="IPR001173">
    <property type="entry name" value="Glyco_trans_2-like"/>
</dbReference>
<reference evidence="6" key="1">
    <citation type="journal article" date="2021" name="PeerJ">
        <title>Extensive microbial diversity within the chicken gut microbiome revealed by metagenomics and culture.</title>
        <authorList>
            <person name="Gilroy R."/>
            <person name="Ravi A."/>
            <person name="Getino M."/>
            <person name="Pursley I."/>
            <person name="Horton D.L."/>
            <person name="Alikhan N.F."/>
            <person name="Baker D."/>
            <person name="Gharbi K."/>
            <person name="Hall N."/>
            <person name="Watson M."/>
            <person name="Adriaenssens E.M."/>
            <person name="Foster-Nyarko E."/>
            <person name="Jarju S."/>
            <person name="Secka A."/>
            <person name="Antonio M."/>
            <person name="Oren A."/>
            <person name="Chaudhuri R.R."/>
            <person name="La Ragione R."/>
            <person name="Hildebrand F."/>
            <person name="Pallen M.J."/>
        </authorList>
    </citation>
    <scope>NUCLEOTIDE SEQUENCE</scope>
    <source>
        <strain evidence="6">USAMLcec2-132</strain>
    </source>
</reference>
<dbReference type="GO" id="GO:0016757">
    <property type="term" value="F:glycosyltransferase activity"/>
    <property type="evidence" value="ECO:0007669"/>
    <property type="project" value="UniProtKB-KW"/>
</dbReference>
<name>A0A9D2NJG1_9FIRM</name>
<organism evidence="6 7">
    <name type="scientific">Candidatus Eisenbergiella merdavium</name>
    <dbReference type="NCBI Taxonomy" id="2838551"/>
    <lineage>
        <taxon>Bacteria</taxon>
        <taxon>Bacillati</taxon>
        <taxon>Bacillota</taxon>
        <taxon>Clostridia</taxon>
        <taxon>Lachnospirales</taxon>
        <taxon>Lachnospiraceae</taxon>
        <taxon>Eisenbergiella</taxon>
    </lineage>
</organism>
<keyword evidence="2 6" id="KW-0328">Glycosyltransferase</keyword>
<keyword evidence="4" id="KW-1133">Transmembrane helix</keyword>
<comment type="similarity">
    <text evidence="1">Belongs to the glycosyltransferase 2 family.</text>
</comment>
<dbReference type="EMBL" id="DWWS01000066">
    <property type="protein sequence ID" value="HJC25494.1"/>
    <property type="molecule type" value="Genomic_DNA"/>
</dbReference>
<evidence type="ECO:0000259" key="5">
    <source>
        <dbReference type="Pfam" id="PF00535"/>
    </source>
</evidence>
<dbReference type="InterPro" id="IPR050834">
    <property type="entry name" value="Glycosyltransf_2"/>
</dbReference>
<dbReference type="Gene3D" id="3.90.550.10">
    <property type="entry name" value="Spore Coat Polysaccharide Biosynthesis Protein SpsA, Chain A"/>
    <property type="match status" value="1"/>
</dbReference>
<keyword evidence="4" id="KW-0472">Membrane</keyword>